<proteinExistence type="predicted"/>
<dbReference type="InterPro" id="IPR007709">
    <property type="entry name" value="N-FG_amidohydro"/>
</dbReference>
<dbReference type="EMBL" id="JAEKJZ010000003">
    <property type="protein sequence ID" value="MBN9671878.1"/>
    <property type="molecule type" value="Genomic_DNA"/>
</dbReference>
<evidence type="ECO:0000313" key="2">
    <source>
        <dbReference type="Proteomes" id="UP000664096"/>
    </source>
</evidence>
<accession>A0A939J2X4</accession>
<protein>
    <submittedName>
        <fullName evidence="1">N-formylglutamate amidohydrolase</fullName>
    </submittedName>
</protein>
<name>A0A939J2X4_9HYPH</name>
<dbReference type="PIRSF" id="PIRSF029730">
    <property type="entry name" value="UCP029730"/>
    <property type="match status" value="1"/>
</dbReference>
<dbReference type="Pfam" id="PF05013">
    <property type="entry name" value="FGase"/>
    <property type="match status" value="1"/>
</dbReference>
<dbReference type="Gene3D" id="3.40.630.40">
    <property type="entry name" value="Zn-dependent exopeptidases"/>
    <property type="match status" value="1"/>
</dbReference>
<dbReference type="SUPFAM" id="SSF53187">
    <property type="entry name" value="Zn-dependent exopeptidases"/>
    <property type="match status" value="1"/>
</dbReference>
<gene>
    <name evidence="1" type="ORF">JF539_16125</name>
</gene>
<dbReference type="Proteomes" id="UP000664096">
    <property type="component" value="Unassembled WGS sequence"/>
</dbReference>
<sequence length="256" mass="28108">MTRAVEVENPEGMGPFVFVCDHASNFFPPPYDVALGVSEGDKSAHIAWDPGALGVAKGLAASLDAPLVYTTVSRLIIDCNREENRTDLIPCLSETTRIAGNENLPASEKAFRIELAHRPFHDAIDKVLDLRAESGVPTALVSIHTYTPVYKGEERPWEIGLISETDRRLADSVIADLKDRGDLTVGDNEPYAPSDGVYYTVRRHGQDRRLPCLMIEIRNDEVKTVEEEARWSRMLTPVLEKAVQSLLAAGPGGVDA</sequence>
<organism evidence="1 2">
    <name type="scientific">Roseibium aggregatum</name>
    <dbReference type="NCBI Taxonomy" id="187304"/>
    <lineage>
        <taxon>Bacteria</taxon>
        <taxon>Pseudomonadati</taxon>
        <taxon>Pseudomonadota</taxon>
        <taxon>Alphaproteobacteria</taxon>
        <taxon>Hyphomicrobiales</taxon>
        <taxon>Stappiaceae</taxon>
        <taxon>Roseibium</taxon>
    </lineage>
</organism>
<reference evidence="1" key="1">
    <citation type="submission" date="2020-12" db="EMBL/GenBank/DDBJ databases">
        <title>Oil enriched cultivation method for isolating marine PHA-producing bacteria.</title>
        <authorList>
            <person name="Zheng W."/>
            <person name="Yu S."/>
            <person name="Huang Y."/>
        </authorList>
    </citation>
    <scope>NUCLEOTIDE SEQUENCE</scope>
    <source>
        <strain evidence="1">SY-2-12</strain>
    </source>
</reference>
<evidence type="ECO:0000313" key="1">
    <source>
        <dbReference type="EMBL" id="MBN9671878.1"/>
    </source>
</evidence>
<dbReference type="InterPro" id="IPR011227">
    <property type="entry name" value="UCP029730"/>
</dbReference>
<dbReference type="AlphaFoldDB" id="A0A939J2X4"/>
<dbReference type="RefSeq" id="WP_207141729.1">
    <property type="nucleotide sequence ID" value="NZ_JAEKJZ010000003.1"/>
</dbReference>
<comment type="caution">
    <text evidence="1">The sequence shown here is derived from an EMBL/GenBank/DDBJ whole genome shotgun (WGS) entry which is preliminary data.</text>
</comment>